<dbReference type="Proteomes" id="UP000220969">
    <property type="component" value="Unassembled WGS sequence"/>
</dbReference>
<accession>A0AB73R5E4</accession>
<gene>
    <name evidence="1" type="ORF">CN678_18995</name>
</gene>
<evidence type="ECO:0000313" key="1">
    <source>
        <dbReference type="EMBL" id="PEI84656.1"/>
    </source>
</evidence>
<dbReference type="RefSeq" id="WP_098109322.1">
    <property type="nucleotide sequence ID" value="NZ_NUAL01000024.1"/>
</dbReference>
<dbReference type="AlphaFoldDB" id="A0AB73R5E4"/>
<name>A0AB73R5E4_9BACI</name>
<protein>
    <submittedName>
        <fullName evidence="1">Uncharacterized protein</fullName>
    </submittedName>
</protein>
<organism evidence="1">
    <name type="scientific">Bacillus toyonensis</name>
    <dbReference type="NCBI Taxonomy" id="155322"/>
    <lineage>
        <taxon>Bacteria</taxon>
        <taxon>Bacillati</taxon>
        <taxon>Bacillota</taxon>
        <taxon>Bacilli</taxon>
        <taxon>Bacillales</taxon>
        <taxon>Bacillaceae</taxon>
        <taxon>Bacillus</taxon>
        <taxon>Bacillus cereus group</taxon>
    </lineage>
</organism>
<reference evidence="1" key="1">
    <citation type="submission" date="2017-09" db="EMBL/GenBank/DDBJ databases">
        <title>Large-scale bioinformatics analysis of Bacillus genomes uncovers conserved roles of natural products in bacterial physiology.</title>
        <authorList>
            <consortium name="Agbiome Team Llc"/>
            <person name="Bleich R.M."/>
            <person name="Kirk G.J."/>
            <person name="Santa Maria K.C."/>
            <person name="Allen S.E."/>
            <person name="Farag S."/>
            <person name="Shank E.A."/>
            <person name="Bowers A."/>
        </authorList>
    </citation>
    <scope>NUCLEOTIDE SEQUENCE</scope>
    <source>
        <strain evidence="1">AFS005430</strain>
    </source>
</reference>
<proteinExistence type="predicted"/>
<dbReference type="EMBL" id="NUEH01000043">
    <property type="protein sequence ID" value="PEI84656.1"/>
    <property type="molecule type" value="Genomic_DNA"/>
</dbReference>
<sequence>MLKTKFSRIIGALALTGVLIIPALPVNASENVKQVATISSLAETSKATNILAKSSSTSNIWTMKVGDTKSLYSAKGYSYETFAGWNEFSPSISASKDSKGNWTLKATKETDPDGSSLLIQYKDGKVVASYEVIVKSS</sequence>
<comment type="caution">
    <text evidence="1">The sequence shown here is derived from an EMBL/GenBank/DDBJ whole genome shotgun (WGS) entry which is preliminary data.</text>
</comment>